<accession>E2BAB9</accession>
<reference evidence="2 3" key="1">
    <citation type="journal article" date="2010" name="Science">
        <title>Genomic comparison of the ants Camponotus floridanus and Harpegnathos saltator.</title>
        <authorList>
            <person name="Bonasio R."/>
            <person name="Zhang G."/>
            <person name="Ye C."/>
            <person name="Mutti N.S."/>
            <person name="Fang X."/>
            <person name="Qin N."/>
            <person name="Donahue G."/>
            <person name="Yang P."/>
            <person name="Li Q."/>
            <person name="Li C."/>
            <person name="Zhang P."/>
            <person name="Huang Z."/>
            <person name="Berger S.L."/>
            <person name="Reinberg D."/>
            <person name="Wang J."/>
            <person name="Liebig J."/>
        </authorList>
    </citation>
    <scope>NUCLEOTIDE SEQUENCE [LARGE SCALE GENOMIC DNA]</scope>
    <source>
        <strain evidence="2 3">R22 G/1</strain>
    </source>
</reference>
<name>E2BAB9_HARSA</name>
<evidence type="ECO:0000259" key="1">
    <source>
        <dbReference type="Pfam" id="PF13843"/>
    </source>
</evidence>
<organism evidence="3">
    <name type="scientific">Harpegnathos saltator</name>
    <name type="common">Jerdon's jumping ant</name>
    <dbReference type="NCBI Taxonomy" id="610380"/>
    <lineage>
        <taxon>Eukaryota</taxon>
        <taxon>Metazoa</taxon>
        <taxon>Ecdysozoa</taxon>
        <taxon>Arthropoda</taxon>
        <taxon>Hexapoda</taxon>
        <taxon>Insecta</taxon>
        <taxon>Pterygota</taxon>
        <taxon>Neoptera</taxon>
        <taxon>Endopterygota</taxon>
        <taxon>Hymenoptera</taxon>
        <taxon>Apocrita</taxon>
        <taxon>Aculeata</taxon>
        <taxon>Formicoidea</taxon>
        <taxon>Formicidae</taxon>
        <taxon>Ponerinae</taxon>
        <taxon>Ponerini</taxon>
        <taxon>Harpegnathos</taxon>
    </lineage>
</organism>
<dbReference type="InterPro" id="IPR029526">
    <property type="entry name" value="PGBD"/>
</dbReference>
<dbReference type="Pfam" id="PF13843">
    <property type="entry name" value="DDE_Tnp_1_7"/>
    <property type="match status" value="1"/>
</dbReference>
<proteinExistence type="predicted"/>
<sequence length="511" mass="60099">NYNYNINFSTGGNNTGPHVPSNCTTPLHFFQLFFTDDLIKKIVIETNIYTANIIQHKQLSIRSIWKQWKNVTECEMKAFFGVIINMGLINMPSLQDYWARNFYSKIPFFSKIFSRDRFMQIFWALHLETLPRSMNMTTKTRKISSYLDFLNKKFMEHYIPEKNLSIDESTVGFKGRVSFRTYNMQKPTKWGLRVYILADTRTSYLYSFVPFYGKITINDLIRPDLSFTNRIVLQLYDNLQKSIPGATGYHIFTDKFYTNPILATELLKQQCFLTGTISINRKGISKRIRKCKLAIGQSIAYRREKTLLLAWRHKRVVTMLSTKHTSGMLTRPKERFSREPNSGEQLITKPRVIFDYTDNNVNTADQYAVSYCFIRKTLKWWRKLFFWGFESAIVNAYILYKECAVKNDDIPITHLQFRKKLLMELIGDFRAPKLRSEPVSDSDKEQRLENIPHFIFQLSGSKTKDCVVCSKPNVPGERKRTSYFCDTCERKPGLHPGNCFKRYHTLKSYKM</sequence>
<dbReference type="InParanoid" id="E2BAB9"/>
<dbReference type="PANTHER" id="PTHR46599:SF3">
    <property type="entry name" value="PIGGYBAC TRANSPOSABLE ELEMENT-DERIVED PROTEIN 4"/>
    <property type="match status" value="1"/>
</dbReference>
<gene>
    <name evidence="2" type="ORF">EAI_11398</name>
</gene>
<feature type="domain" description="PiggyBac transposable element-derived protein" evidence="1">
    <location>
        <begin position="25"/>
        <end position="397"/>
    </location>
</feature>
<dbReference type="Proteomes" id="UP000008237">
    <property type="component" value="Unassembled WGS sequence"/>
</dbReference>
<evidence type="ECO:0000313" key="2">
    <source>
        <dbReference type="EMBL" id="EFN87374.1"/>
    </source>
</evidence>
<dbReference type="PANTHER" id="PTHR46599">
    <property type="entry name" value="PIGGYBAC TRANSPOSABLE ELEMENT-DERIVED PROTEIN 4"/>
    <property type="match status" value="1"/>
</dbReference>
<evidence type="ECO:0000313" key="3">
    <source>
        <dbReference type="Proteomes" id="UP000008237"/>
    </source>
</evidence>
<dbReference type="EMBL" id="GL446696">
    <property type="protein sequence ID" value="EFN87374.1"/>
    <property type="molecule type" value="Genomic_DNA"/>
</dbReference>
<dbReference type="OrthoDB" id="7681398at2759"/>
<feature type="non-terminal residue" evidence="2">
    <location>
        <position position="1"/>
    </location>
</feature>
<dbReference type="FunCoup" id="E2BAB9">
    <property type="interactions" value="53"/>
</dbReference>
<keyword evidence="3" id="KW-1185">Reference proteome</keyword>
<protein>
    <submittedName>
        <fullName evidence="2">PiggyBac transposable element-derived protein 4</fullName>
    </submittedName>
</protein>
<dbReference type="OMA" id="NDWHTES"/>
<dbReference type="AlphaFoldDB" id="E2BAB9"/>